<gene>
    <name evidence="1" type="ORF">CORC01_09566</name>
</gene>
<sequence>MKGEIISPCAGYIGTAGEAARQFSTGSFVNYSTHNAVIHMAMVFRSWEFTITSFNSSTWMKHCNGQVKALAIMTLASKKHIQNLHCDVGPQNWYQALQNFGANYGHPFKD</sequence>
<protein>
    <submittedName>
        <fullName evidence="1">KR domain-containing protein</fullName>
    </submittedName>
</protein>
<dbReference type="AlphaFoldDB" id="A0A1G4B168"/>
<dbReference type="RefSeq" id="XP_022472341.1">
    <property type="nucleotide sequence ID" value="XM_022621195.1"/>
</dbReference>
<dbReference type="Gene3D" id="3.10.129.110">
    <property type="entry name" value="Polyketide synthase dehydratase"/>
    <property type="match status" value="1"/>
</dbReference>
<accession>A0A1G4B168</accession>
<dbReference type="STRING" id="1209926.A0A1G4B168"/>
<dbReference type="Proteomes" id="UP000176998">
    <property type="component" value="Unassembled WGS sequence"/>
</dbReference>
<evidence type="ECO:0000313" key="2">
    <source>
        <dbReference type="Proteomes" id="UP000176998"/>
    </source>
</evidence>
<dbReference type="OrthoDB" id="329835at2759"/>
<reference evidence="1 2" key="1">
    <citation type="submission" date="2016-09" db="EMBL/GenBank/DDBJ databases">
        <authorList>
            <person name="Capua I."/>
            <person name="De Benedictis P."/>
            <person name="Joannis T."/>
            <person name="Lombin L.H."/>
            <person name="Cattoli G."/>
        </authorList>
    </citation>
    <scope>NUCLEOTIDE SEQUENCE [LARGE SCALE GENOMIC DNA]</scope>
    <source>
        <strain evidence="1 2">IMI 309357</strain>
    </source>
</reference>
<evidence type="ECO:0000313" key="1">
    <source>
        <dbReference type="EMBL" id="OHE95179.1"/>
    </source>
</evidence>
<dbReference type="GeneID" id="34562705"/>
<name>A0A1G4B168_9PEZI</name>
<comment type="caution">
    <text evidence="1">The sequence shown here is derived from an EMBL/GenBank/DDBJ whole genome shotgun (WGS) entry which is preliminary data.</text>
</comment>
<dbReference type="InterPro" id="IPR042104">
    <property type="entry name" value="PKS_dehydratase_sf"/>
</dbReference>
<keyword evidence="2" id="KW-1185">Reference proteome</keyword>
<dbReference type="EMBL" id="MJBS01000087">
    <property type="protein sequence ID" value="OHE95179.1"/>
    <property type="molecule type" value="Genomic_DNA"/>
</dbReference>
<proteinExistence type="predicted"/>
<organism evidence="1 2">
    <name type="scientific">Colletotrichum orchidophilum</name>
    <dbReference type="NCBI Taxonomy" id="1209926"/>
    <lineage>
        <taxon>Eukaryota</taxon>
        <taxon>Fungi</taxon>
        <taxon>Dikarya</taxon>
        <taxon>Ascomycota</taxon>
        <taxon>Pezizomycotina</taxon>
        <taxon>Sordariomycetes</taxon>
        <taxon>Hypocreomycetidae</taxon>
        <taxon>Glomerellales</taxon>
        <taxon>Glomerellaceae</taxon>
        <taxon>Colletotrichum</taxon>
    </lineage>
</organism>